<proteinExistence type="predicted"/>
<dbReference type="Pfam" id="PF13701">
    <property type="entry name" value="DDE_Tnp_1_4"/>
    <property type="match status" value="1"/>
</dbReference>
<feature type="region of interest" description="Disordered" evidence="1">
    <location>
        <begin position="280"/>
        <end position="305"/>
    </location>
</feature>
<name>A0A1W1XSH3_9BACT</name>
<dbReference type="EMBL" id="FWXF01000017">
    <property type="protein sequence ID" value="SMC26478.1"/>
    <property type="molecule type" value="Genomic_DNA"/>
</dbReference>
<dbReference type="AlphaFoldDB" id="A0A1W1XSH3"/>
<evidence type="ECO:0000313" key="3">
    <source>
        <dbReference type="EMBL" id="SMC26478.1"/>
    </source>
</evidence>
<accession>A0A1W1XSH3</accession>
<dbReference type="Proteomes" id="UP000192783">
    <property type="component" value="Unassembled WGS sequence"/>
</dbReference>
<evidence type="ECO:0000313" key="4">
    <source>
        <dbReference type="Proteomes" id="UP000192783"/>
    </source>
</evidence>
<evidence type="ECO:0000256" key="1">
    <source>
        <dbReference type="SAM" id="MobiDB-lite"/>
    </source>
</evidence>
<sequence>MGTVCHTQLSFATLGRKSLTATFDGGKITSDAGAPLLREIEERTGLIRALNSAIADPRDLRKIRHAQLTLLRQRIYAIALSYENANDHNTLRSDPAIKIATGHTPDSDPDLASQPTISRLENRISRRQLVRLPRVLLESYIAAHPGARRHIVLDIDSTDNPALGRQQLALFHGFYKQYMFHPLVVFDGLTDYPLGAVLRFRPRPHPRARQRRLCHVDPLSIAALPLASTGNSCAPSWPTSPVFWHNRSRHGPIPLTGSTLNAGGAAHGSGERADVCMGLQKRPASPPDYTGPQPRNTKVSPSSTPHALAGYGQFGLNYFENNAL</sequence>
<keyword evidence="4" id="KW-1185">Reference proteome</keyword>
<reference evidence="3 4" key="1">
    <citation type="submission" date="2017-04" db="EMBL/GenBank/DDBJ databases">
        <authorList>
            <person name="Afonso C.L."/>
            <person name="Miller P.J."/>
            <person name="Scott M.A."/>
            <person name="Spackman E."/>
            <person name="Goraichik I."/>
            <person name="Dimitrov K.M."/>
            <person name="Suarez D.L."/>
            <person name="Swayne D.E."/>
        </authorList>
    </citation>
    <scope>NUCLEOTIDE SEQUENCE [LARGE SCALE GENOMIC DNA]</scope>
    <source>
        <strain evidence="3 4">DSM 13146</strain>
    </source>
</reference>
<gene>
    <name evidence="3" type="ORF">SAMN02746041_02645</name>
</gene>
<protein>
    <submittedName>
        <fullName evidence="3">Transposase DDE domain group 1</fullName>
    </submittedName>
</protein>
<dbReference type="InterPro" id="IPR025668">
    <property type="entry name" value="Tnp_DDE_dom"/>
</dbReference>
<evidence type="ECO:0000259" key="2">
    <source>
        <dbReference type="Pfam" id="PF13701"/>
    </source>
</evidence>
<feature type="compositionally biased region" description="Polar residues" evidence="1">
    <location>
        <begin position="293"/>
        <end position="305"/>
    </location>
</feature>
<organism evidence="3 4">
    <name type="scientific">Desulfacinum hydrothermale DSM 13146</name>
    <dbReference type="NCBI Taxonomy" id="1121390"/>
    <lineage>
        <taxon>Bacteria</taxon>
        <taxon>Pseudomonadati</taxon>
        <taxon>Thermodesulfobacteriota</taxon>
        <taxon>Syntrophobacteria</taxon>
        <taxon>Syntrophobacterales</taxon>
        <taxon>Syntrophobacteraceae</taxon>
        <taxon>Desulfacinum</taxon>
    </lineage>
</organism>
<feature type="domain" description="Transposase DDE" evidence="2">
    <location>
        <begin position="12"/>
        <end position="201"/>
    </location>
</feature>